<dbReference type="OrthoDB" id="416729at2759"/>
<name>U6MDU8_EIMMA</name>
<accession>U6MDU8</accession>
<keyword evidence="3" id="KW-1185">Reference proteome</keyword>
<evidence type="ECO:0008006" key="4">
    <source>
        <dbReference type="Google" id="ProtNLM"/>
    </source>
</evidence>
<dbReference type="OMA" id="MITYSCT"/>
<dbReference type="RefSeq" id="XP_013337259.1">
    <property type="nucleotide sequence ID" value="XM_013481805.1"/>
</dbReference>
<dbReference type="VEuPathDB" id="ToxoDB:EMWEY_00032590"/>
<evidence type="ECO:0000313" key="2">
    <source>
        <dbReference type="EMBL" id="CDJ60609.1"/>
    </source>
</evidence>
<reference evidence="2" key="1">
    <citation type="submission" date="2013-10" db="EMBL/GenBank/DDBJ databases">
        <title>Genomic analysis of the causative agents of coccidiosis in chickens.</title>
        <authorList>
            <person name="Reid A.J."/>
            <person name="Blake D."/>
            <person name="Billington K."/>
            <person name="Browne H."/>
            <person name="Dunn M."/>
            <person name="Hung S."/>
            <person name="Kawahara F."/>
            <person name="Miranda-Saavedra D."/>
            <person name="Mourier T."/>
            <person name="Nagra H."/>
            <person name="Otto T.D."/>
            <person name="Rawlings N."/>
            <person name="Sanchez A."/>
            <person name="Sanders M."/>
            <person name="Subramaniam C."/>
            <person name="Tay Y."/>
            <person name="Dear P."/>
            <person name="Doerig C."/>
            <person name="Gruber A."/>
            <person name="Parkinson J."/>
            <person name="Shirley M."/>
            <person name="Wan K.L."/>
            <person name="Berriman M."/>
            <person name="Tomley F."/>
            <person name="Pain A."/>
        </authorList>
    </citation>
    <scope>NUCLEOTIDE SEQUENCE [LARGE SCALE GENOMIC DNA]</scope>
    <source>
        <strain evidence="2">Weybridge</strain>
    </source>
</reference>
<sequence length="170" mass="17013">MAVIRGTGSCIKTAVFLAQDVVASFGGQVVLTCSTTEARQTPDSAAAANPTAAAASGGAAGAATEGGRAAEREETSTAKAVKQKGEAAFVAAASKLAAALGSSSGAAVLSLAAEPSSAQAYDEVVSLGKKHCSEDEEALEAAGIDQELSSFVRQRNISAIKIELRRLSLQ</sequence>
<feature type="region of interest" description="Disordered" evidence="1">
    <location>
        <begin position="42"/>
        <end position="78"/>
    </location>
</feature>
<feature type="compositionally biased region" description="Low complexity" evidence="1">
    <location>
        <begin position="44"/>
        <end position="67"/>
    </location>
</feature>
<proteinExistence type="predicted"/>
<dbReference type="AlphaFoldDB" id="U6MDU8"/>
<reference evidence="2" key="2">
    <citation type="submission" date="2013-10" db="EMBL/GenBank/DDBJ databases">
        <authorList>
            <person name="Aslett M."/>
        </authorList>
    </citation>
    <scope>NUCLEOTIDE SEQUENCE [LARGE SCALE GENOMIC DNA]</scope>
    <source>
        <strain evidence="2">Weybridge</strain>
    </source>
</reference>
<evidence type="ECO:0000256" key="1">
    <source>
        <dbReference type="SAM" id="MobiDB-lite"/>
    </source>
</evidence>
<gene>
    <name evidence="2" type="ORF">EMWEY_00032590</name>
</gene>
<evidence type="ECO:0000313" key="3">
    <source>
        <dbReference type="Proteomes" id="UP000030763"/>
    </source>
</evidence>
<dbReference type="Proteomes" id="UP000030763">
    <property type="component" value="Unassembled WGS sequence"/>
</dbReference>
<protein>
    <recommendedName>
        <fullName evidence="4">DNA/RNA-binding protein Alba-like domain-containing protein</fullName>
    </recommendedName>
</protein>
<dbReference type="EMBL" id="HG721888">
    <property type="protein sequence ID" value="CDJ60609.1"/>
    <property type="molecule type" value="Genomic_DNA"/>
</dbReference>
<organism evidence="2 3">
    <name type="scientific">Eimeria maxima</name>
    <name type="common">Coccidian parasite</name>
    <dbReference type="NCBI Taxonomy" id="5804"/>
    <lineage>
        <taxon>Eukaryota</taxon>
        <taxon>Sar</taxon>
        <taxon>Alveolata</taxon>
        <taxon>Apicomplexa</taxon>
        <taxon>Conoidasida</taxon>
        <taxon>Coccidia</taxon>
        <taxon>Eucoccidiorida</taxon>
        <taxon>Eimeriorina</taxon>
        <taxon>Eimeriidae</taxon>
        <taxon>Eimeria</taxon>
    </lineage>
</organism>
<dbReference type="GeneID" id="25337245"/>